<dbReference type="Proteomes" id="UP000186141">
    <property type="component" value="Unassembled WGS sequence"/>
</dbReference>
<protein>
    <recommendedName>
        <fullName evidence="1">diguanylate cyclase</fullName>
        <ecNumber evidence="1">2.7.7.65</ecNumber>
    </recommendedName>
</protein>
<dbReference type="FunFam" id="3.30.70.270:FF:000001">
    <property type="entry name" value="Diguanylate cyclase domain protein"/>
    <property type="match status" value="1"/>
</dbReference>
<evidence type="ECO:0000256" key="1">
    <source>
        <dbReference type="ARBA" id="ARBA00012528"/>
    </source>
</evidence>
<dbReference type="SMART" id="SM00448">
    <property type="entry name" value="REC"/>
    <property type="match status" value="1"/>
</dbReference>
<dbReference type="SUPFAM" id="SSF55073">
    <property type="entry name" value="Nucleotide cyclase"/>
    <property type="match status" value="1"/>
</dbReference>
<dbReference type="SUPFAM" id="SSF52172">
    <property type="entry name" value="CheY-like"/>
    <property type="match status" value="2"/>
</dbReference>
<dbReference type="GO" id="GO:0005886">
    <property type="term" value="C:plasma membrane"/>
    <property type="evidence" value="ECO:0007669"/>
    <property type="project" value="TreeGrafter"/>
</dbReference>
<accession>A0A1N7PA71</accession>
<dbReference type="AlphaFoldDB" id="A0A1N7PA71"/>
<dbReference type="OrthoDB" id="9812260at2"/>
<comment type="catalytic activity">
    <reaction evidence="2">
        <text>2 GTP = 3',3'-c-di-GMP + 2 diphosphate</text>
        <dbReference type="Rhea" id="RHEA:24898"/>
        <dbReference type="ChEBI" id="CHEBI:33019"/>
        <dbReference type="ChEBI" id="CHEBI:37565"/>
        <dbReference type="ChEBI" id="CHEBI:58805"/>
        <dbReference type="EC" id="2.7.7.65"/>
    </reaction>
</comment>
<dbReference type="STRING" id="1086013.SAMN05421774_10591"/>
<feature type="modified residue" description="4-aspartylphosphate" evidence="3">
    <location>
        <position position="53"/>
    </location>
</feature>
<dbReference type="NCBIfam" id="TIGR00254">
    <property type="entry name" value="GGDEF"/>
    <property type="match status" value="1"/>
</dbReference>
<dbReference type="InterPro" id="IPR011006">
    <property type="entry name" value="CheY-like_superfamily"/>
</dbReference>
<keyword evidence="3" id="KW-0597">Phosphoprotein</keyword>
<dbReference type="InterPro" id="IPR043128">
    <property type="entry name" value="Rev_trsase/Diguanyl_cyclase"/>
</dbReference>
<proteinExistence type="predicted"/>
<dbReference type="PROSITE" id="PS50887">
    <property type="entry name" value="GGDEF"/>
    <property type="match status" value="1"/>
</dbReference>
<dbReference type="RefSeq" id="WP_076531910.1">
    <property type="nucleotide sequence ID" value="NZ_BMEH01000005.1"/>
</dbReference>
<feature type="domain" description="GGDEF" evidence="5">
    <location>
        <begin position="318"/>
        <end position="452"/>
    </location>
</feature>
<evidence type="ECO:0000256" key="3">
    <source>
        <dbReference type="PROSITE-ProRule" id="PRU00169"/>
    </source>
</evidence>
<dbReference type="PROSITE" id="PS50110">
    <property type="entry name" value="RESPONSE_REGULATORY"/>
    <property type="match status" value="2"/>
</dbReference>
<dbReference type="Pfam" id="PF00990">
    <property type="entry name" value="GGDEF"/>
    <property type="match status" value="1"/>
</dbReference>
<evidence type="ECO:0000256" key="2">
    <source>
        <dbReference type="ARBA" id="ARBA00034247"/>
    </source>
</evidence>
<dbReference type="GO" id="GO:0043709">
    <property type="term" value="P:cell adhesion involved in single-species biofilm formation"/>
    <property type="evidence" value="ECO:0007669"/>
    <property type="project" value="TreeGrafter"/>
</dbReference>
<keyword evidence="7" id="KW-1185">Reference proteome</keyword>
<dbReference type="EC" id="2.7.7.65" evidence="1"/>
<dbReference type="PANTHER" id="PTHR45138">
    <property type="entry name" value="REGULATORY COMPONENTS OF SENSORY TRANSDUCTION SYSTEM"/>
    <property type="match status" value="1"/>
</dbReference>
<dbReference type="GO" id="GO:1902201">
    <property type="term" value="P:negative regulation of bacterial-type flagellum-dependent cell motility"/>
    <property type="evidence" value="ECO:0007669"/>
    <property type="project" value="TreeGrafter"/>
</dbReference>
<gene>
    <name evidence="6" type="ORF">SAMN05421774_10591</name>
</gene>
<evidence type="ECO:0000259" key="5">
    <source>
        <dbReference type="PROSITE" id="PS50887"/>
    </source>
</evidence>
<dbReference type="GO" id="GO:0052621">
    <property type="term" value="F:diguanylate cyclase activity"/>
    <property type="evidence" value="ECO:0007669"/>
    <property type="project" value="UniProtKB-EC"/>
</dbReference>
<dbReference type="InterPro" id="IPR001789">
    <property type="entry name" value="Sig_transdc_resp-reg_receiver"/>
</dbReference>
<dbReference type="GO" id="GO:0000160">
    <property type="term" value="P:phosphorelay signal transduction system"/>
    <property type="evidence" value="ECO:0007669"/>
    <property type="project" value="InterPro"/>
</dbReference>
<dbReference type="Pfam" id="PF00072">
    <property type="entry name" value="Response_reg"/>
    <property type="match status" value="1"/>
</dbReference>
<name>A0A1N7PA71_9RHOB</name>
<dbReference type="SMART" id="SM00267">
    <property type="entry name" value="GGDEF"/>
    <property type="match status" value="1"/>
</dbReference>
<dbReference type="InterPro" id="IPR000160">
    <property type="entry name" value="GGDEF_dom"/>
</dbReference>
<sequence>MTSRILIVDDVPTNRIILKVKLTAACYEATMAASGPEALALARRSPPDLILLDYAMPDMDGIAVCAALRADPATCRIPVIMFTNTADEAARISALRAGADDFLIKPIDDKVLMARIRNLMRARDTTGFSATTDAIEGLGFAEPVGGFDEPGHIALLAARPETALRWRKVLAPHLNDRLSVITRAAALEGAVPAPDLYILGAELDPGISGMQMMSDLRSRPDSCHAAICLVLPNDAHAEAATALDLGADDVLRDDFDGAEVAVRAQALIARKREADRRRARLAESLRLSMTDPLTGLHNRRYALPVLGRMLAGAVQARTSCAVMVLDLDRFKLVNDRHGHAAGDTVLVEVARRLSAGLRPGDLIARLGGEEFLIAMPGISDHEAFEAAERLRRAVSARQILLPSGGALSMTVSIGLALSATGYETPDRLIARADGALLAAKAEGRNQVTMGGRTAA</sequence>
<organism evidence="6 7">
    <name type="scientific">Gemmobacter megaterium</name>
    <dbReference type="NCBI Taxonomy" id="1086013"/>
    <lineage>
        <taxon>Bacteria</taxon>
        <taxon>Pseudomonadati</taxon>
        <taxon>Pseudomonadota</taxon>
        <taxon>Alphaproteobacteria</taxon>
        <taxon>Rhodobacterales</taxon>
        <taxon>Paracoccaceae</taxon>
        <taxon>Gemmobacter</taxon>
    </lineage>
</organism>
<comment type="caution">
    <text evidence="3">Lacks conserved residue(s) required for the propagation of feature annotation.</text>
</comment>
<feature type="domain" description="Response regulatory" evidence="4">
    <location>
        <begin position="152"/>
        <end position="268"/>
    </location>
</feature>
<evidence type="ECO:0000313" key="7">
    <source>
        <dbReference type="Proteomes" id="UP000186141"/>
    </source>
</evidence>
<feature type="domain" description="Response regulatory" evidence="4">
    <location>
        <begin position="4"/>
        <end position="120"/>
    </location>
</feature>
<dbReference type="EMBL" id="FTOT01000005">
    <property type="protein sequence ID" value="SIT07440.1"/>
    <property type="molecule type" value="Genomic_DNA"/>
</dbReference>
<evidence type="ECO:0000259" key="4">
    <source>
        <dbReference type="PROSITE" id="PS50110"/>
    </source>
</evidence>
<dbReference type="InterPro" id="IPR029787">
    <property type="entry name" value="Nucleotide_cyclase"/>
</dbReference>
<evidence type="ECO:0000313" key="6">
    <source>
        <dbReference type="EMBL" id="SIT07440.1"/>
    </source>
</evidence>
<dbReference type="PANTHER" id="PTHR45138:SF9">
    <property type="entry name" value="DIGUANYLATE CYCLASE DGCM-RELATED"/>
    <property type="match status" value="1"/>
</dbReference>
<dbReference type="Gene3D" id="3.40.50.2300">
    <property type="match status" value="1"/>
</dbReference>
<dbReference type="InterPro" id="IPR050469">
    <property type="entry name" value="Diguanylate_Cyclase"/>
</dbReference>
<dbReference type="CDD" id="cd01949">
    <property type="entry name" value="GGDEF"/>
    <property type="match status" value="1"/>
</dbReference>
<dbReference type="Gene3D" id="3.30.70.270">
    <property type="match status" value="1"/>
</dbReference>
<reference evidence="6 7" key="1">
    <citation type="submission" date="2017-01" db="EMBL/GenBank/DDBJ databases">
        <authorList>
            <person name="Mah S.A."/>
            <person name="Swanson W.J."/>
            <person name="Moy G.W."/>
            <person name="Vacquier V.D."/>
        </authorList>
    </citation>
    <scope>NUCLEOTIDE SEQUENCE [LARGE SCALE GENOMIC DNA]</scope>
    <source>
        <strain evidence="6 7">DSM 26375</strain>
    </source>
</reference>